<evidence type="ECO:0000313" key="2">
    <source>
        <dbReference type="EMBL" id="HEG91751.1"/>
    </source>
</evidence>
<dbReference type="NCBIfam" id="TIGR00199">
    <property type="entry name" value="PncC_domain"/>
    <property type="match status" value="1"/>
</dbReference>
<dbReference type="InterPro" id="IPR036653">
    <property type="entry name" value="CinA-like_C"/>
</dbReference>
<sequence length="166" mass="17157">MPDLPPLERQLYDLLTARRLTLATAESCTGGLVGHLITTVSGSSAYYLGGVIAYSNELKQALLGVPASILETHGAVSRECAEAMARGIREQTGADIGISTTGIAGPTGATLTKPVGLVYVACATARGVACEEHRFPGDRLTNIRLAAEAALRLALREAAALPEPGS</sequence>
<dbReference type="InterPro" id="IPR008136">
    <property type="entry name" value="CinA_C"/>
</dbReference>
<feature type="domain" description="CinA C-terminal" evidence="1">
    <location>
        <begin position="7"/>
        <end position="155"/>
    </location>
</feature>
<dbReference type="AlphaFoldDB" id="A0A831X1R6"/>
<gene>
    <name evidence="2" type="ORF">ENP34_09990</name>
</gene>
<name>A0A831X1R6_9BACT</name>
<dbReference type="SUPFAM" id="SSF142433">
    <property type="entry name" value="CinA-like"/>
    <property type="match status" value="1"/>
</dbReference>
<evidence type="ECO:0000259" key="1">
    <source>
        <dbReference type="Pfam" id="PF02464"/>
    </source>
</evidence>
<protein>
    <submittedName>
        <fullName evidence="2">CinA family protein</fullName>
    </submittedName>
</protein>
<proteinExistence type="predicted"/>
<comment type="caution">
    <text evidence="2">The sequence shown here is derived from an EMBL/GenBank/DDBJ whole genome shotgun (WGS) entry which is preliminary data.</text>
</comment>
<accession>A0A831X1R6</accession>
<dbReference type="Gene3D" id="3.90.950.20">
    <property type="entry name" value="CinA-like"/>
    <property type="match status" value="1"/>
</dbReference>
<dbReference type="Pfam" id="PF02464">
    <property type="entry name" value="CinA"/>
    <property type="match status" value="1"/>
</dbReference>
<organism evidence="2">
    <name type="scientific">Thermorudis peleae</name>
    <dbReference type="NCBI Taxonomy" id="1382356"/>
    <lineage>
        <taxon>Bacteria</taxon>
        <taxon>Pseudomonadati</taxon>
        <taxon>Thermomicrobiota</taxon>
        <taxon>Thermomicrobia</taxon>
        <taxon>Thermomicrobia incertae sedis</taxon>
        <taxon>Thermorudis</taxon>
    </lineage>
</organism>
<dbReference type="EMBL" id="DSIY01000234">
    <property type="protein sequence ID" value="HEG91751.1"/>
    <property type="molecule type" value="Genomic_DNA"/>
</dbReference>
<reference evidence="2" key="1">
    <citation type="journal article" date="2020" name="mSystems">
        <title>Genome- and Community-Level Interaction Insights into Carbon Utilization and Element Cycling Functions of Hydrothermarchaeota in Hydrothermal Sediment.</title>
        <authorList>
            <person name="Zhou Z."/>
            <person name="Liu Y."/>
            <person name="Xu W."/>
            <person name="Pan J."/>
            <person name="Luo Z.H."/>
            <person name="Li M."/>
        </authorList>
    </citation>
    <scope>NUCLEOTIDE SEQUENCE [LARGE SCALE GENOMIC DNA]</scope>
    <source>
        <strain evidence="2">SpSt-210</strain>
    </source>
</reference>